<dbReference type="InterPro" id="IPR051418">
    <property type="entry name" value="Spondin/Thrombospondin_T1"/>
</dbReference>
<dbReference type="STRING" id="6573.A0A210QQG4"/>
<evidence type="ECO:0000256" key="9">
    <source>
        <dbReference type="SAM" id="SignalP"/>
    </source>
</evidence>
<evidence type="ECO:0000313" key="11">
    <source>
        <dbReference type="EMBL" id="OWF50969.1"/>
    </source>
</evidence>
<keyword evidence="3" id="KW-0272">Extracellular matrix</keyword>
<dbReference type="InterPro" id="IPR044004">
    <property type="entry name" value="TSP1_spondin_dom"/>
</dbReference>
<organism evidence="11 12">
    <name type="scientific">Mizuhopecten yessoensis</name>
    <name type="common">Japanese scallop</name>
    <name type="synonym">Patinopecten yessoensis</name>
    <dbReference type="NCBI Taxonomy" id="6573"/>
    <lineage>
        <taxon>Eukaryota</taxon>
        <taxon>Metazoa</taxon>
        <taxon>Spiralia</taxon>
        <taxon>Lophotrochozoa</taxon>
        <taxon>Mollusca</taxon>
        <taxon>Bivalvia</taxon>
        <taxon>Autobranchia</taxon>
        <taxon>Pteriomorphia</taxon>
        <taxon>Pectinida</taxon>
        <taxon>Pectinoidea</taxon>
        <taxon>Pectinidae</taxon>
        <taxon>Mizuhopecten</taxon>
    </lineage>
</organism>
<evidence type="ECO:0000256" key="8">
    <source>
        <dbReference type="ARBA" id="ARBA00023180"/>
    </source>
</evidence>
<dbReference type="FunFam" id="2.20.100.10:FF:000031">
    <property type="entry name" value="Thrombospondin type 1 domain containing 7A"/>
    <property type="match status" value="1"/>
</dbReference>
<keyword evidence="12" id="KW-1185">Reference proteome</keyword>
<dbReference type="SUPFAM" id="SSF82895">
    <property type="entry name" value="TSP-1 type 1 repeat"/>
    <property type="match status" value="1"/>
</dbReference>
<evidence type="ECO:0000256" key="7">
    <source>
        <dbReference type="ARBA" id="ARBA00023157"/>
    </source>
</evidence>
<proteinExistence type="predicted"/>
<name>A0A210QQG4_MIZYE</name>
<evidence type="ECO:0000256" key="4">
    <source>
        <dbReference type="ARBA" id="ARBA00022723"/>
    </source>
</evidence>
<dbReference type="EMBL" id="NEDP02002410">
    <property type="protein sequence ID" value="OWF50969.1"/>
    <property type="molecule type" value="Genomic_DNA"/>
</dbReference>
<dbReference type="GO" id="GO:0007155">
    <property type="term" value="P:cell adhesion"/>
    <property type="evidence" value="ECO:0007669"/>
    <property type="project" value="UniProtKB-KW"/>
</dbReference>
<evidence type="ECO:0000256" key="5">
    <source>
        <dbReference type="ARBA" id="ARBA00022729"/>
    </source>
</evidence>
<feature type="chain" id="PRO_5011990216" evidence="9">
    <location>
        <begin position="24"/>
        <end position="365"/>
    </location>
</feature>
<dbReference type="GO" id="GO:0046872">
    <property type="term" value="F:metal ion binding"/>
    <property type="evidence" value="ECO:0007669"/>
    <property type="project" value="UniProtKB-KW"/>
</dbReference>
<dbReference type="Gene3D" id="2.20.100.10">
    <property type="entry name" value="Thrombospondin type-1 (TSP1) repeat"/>
    <property type="match status" value="1"/>
</dbReference>
<gene>
    <name evidence="11" type="ORF">KP79_PYT17305</name>
</gene>
<dbReference type="Gene3D" id="2.60.40.2130">
    <property type="entry name" value="F-spondin domain"/>
    <property type="match status" value="1"/>
</dbReference>
<dbReference type="NCBIfam" id="NF038123">
    <property type="entry name" value="NF038123_dom"/>
    <property type="match status" value="1"/>
</dbReference>
<dbReference type="PROSITE" id="PS51020">
    <property type="entry name" value="SPONDIN"/>
    <property type="match status" value="1"/>
</dbReference>
<dbReference type="Proteomes" id="UP000242188">
    <property type="component" value="Unassembled WGS sequence"/>
</dbReference>
<dbReference type="InterPro" id="IPR000884">
    <property type="entry name" value="TSP1_rpt"/>
</dbReference>
<evidence type="ECO:0000256" key="6">
    <source>
        <dbReference type="ARBA" id="ARBA00022889"/>
    </source>
</evidence>
<keyword evidence="2" id="KW-0964">Secreted</keyword>
<evidence type="ECO:0000256" key="1">
    <source>
        <dbReference type="ARBA" id="ARBA00004498"/>
    </source>
</evidence>
<accession>A0A210QQG4</accession>
<keyword evidence="7" id="KW-1015">Disulfide bond</keyword>
<keyword evidence="5 9" id="KW-0732">Signal</keyword>
<evidence type="ECO:0000313" key="12">
    <source>
        <dbReference type="Proteomes" id="UP000242188"/>
    </source>
</evidence>
<dbReference type="PROSITE" id="PS50092">
    <property type="entry name" value="TSP1"/>
    <property type="match status" value="1"/>
</dbReference>
<dbReference type="InterPro" id="IPR009465">
    <property type="entry name" value="Spondin_N"/>
</dbReference>
<dbReference type="InterPro" id="IPR036383">
    <property type="entry name" value="TSP1_rpt_sf"/>
</dbReference>
<dbReference type="InterPro" id="IPR038678">
    <property type="entry name" value="Spondin_N_sf"/>
</dbReference>
<keyword evidence="8" id="KW-0325">Glycoprotein</keyword>
<keyword evidence="6" id="KW-0130">Cell adhesion</keyword>
<keyword evidence="4" id="KW-0479">Metal-binding</keyword>
<evidence type="ECO:0000256" key="2">
    <source>
        <dbReference type="ARBA" id="ARBA00022525"/>
    </source>
</evidence>
<feature type="signal peptide" evidence="9">
    <location>
        <begin position="1"/>
        <end position="23"/>
    </location>
</feature>
<feature type="domain" description="Spondin" evidence="10">
    <location>
        <begin position="30"/>
        <end position="216"/>
    </location>
</feature>
<protein>
    <submittedName>
        <fullName evidence="11">Spondin-2</fullName>
    </submittedName>
</protein>
<dbReference type="PANTHER" id="PTHR11311">
    <property type="entry name" value="SPONDIN"/>
    <property type="match status" value="1"/>
</dbReference>
<evidence type="ECO:0000259" key="10">
    <source>
        <dbReference type="PROSITE" id="PS51020"/>
    </source>
</evidence>
<dbReference type="PANTHER" id="PTHR11311:SF15">
    <property type="entry name" value="SPONDIN-2"/>
    <property type="match status" value="1"/>
</dbReference>
<comment type="caution">
    <text evidence="11">The sequence shown here is derived from an EMBL/GenBank/DDBJ whole genome shotgun (WGS) entry which is preliminary data.</text>
</comment>
<dbReference type="AlphaFoldDB" id="A0A210QQG4"/>
<dbReference type="OrthoDB" id="6090599at2759"/>
<dbReference type="Pfam" id="PF06468">
    <property type="entry name" value="Spond_N"/>
    <property type="match status" value="1"/>
</dbReference>
<comment type="subcellular location">
    <subcellularLocation>
        <location evidence="1">Secreted</location>
        <location evidence="1">Extracellular space</location>
        <location evidence="1">Extracellular matrix</location>
    </subcellularLocation>
</comment>
<dbReference type="Pfam" id="PF19028">
    <property type="entry name" value="TSP1_spondin"/>
    <property type="match status" value="1"/>
</dbReference>
<dbReference type="SMART" id="SM00209">
    <property type="entry name" value="TSP1"/>
    <property type="match status" value="1"/>
</dbReference>
<evidence type="ECO:0000256" key="3">
    <source>
        <dbReference type="ARBA" id="ARBA00022530"/>
    </source>
</evidence>
<reference evidence="11 12" key="1">
    <citation type="journal article" date="2017" name="Nat. Ecol. Evol.">
        <title>Scallop genome provides insights into evolution of bilaterian karyotype and development.</title>
        <authorList>
            <person name="Wang S."/>
            <person name="Zhang J."/>
            <person name="Jiao W."/>
            <person name="Li J."/>
            <person name="Xun X."/>
            <person name="Sun Y."/>
            <person name="Guo X."/>
            <person name="Huan P."/>
            <person name="Dong B."/>
            <person name="Zhang L."/>
            <person name="Hu X."/>
            <person name="Sun X."/>
            <person name="Wang J."/>
            <person name="Zhao C."/>
            <person name="Wang Y."/>
            <person name="Wang D."/>
            <person name="Huang X."/>
            <person name="Wang R."/>
            <person name="Lv J."/>
            <person name="Li Y."/>
            <person name="Zhang Z."/>
            <person name="Liu B."/>
            <person name="Lu W."/>
            <person name="Hui Y."/>
            <person name="Liang J."/>
            <person name="Zhou Z."/>
            <person name="Hou R."/>
            <person name="Li X."/>
            <person name="Liu Y."/>
            <person name="Li H."/>
            <person name="Ning X."/>
            <person name="Lin Y."/>
            <person name="Zhao L."/>
            <person name="Xing Q."/>
            <person name="Dou J."/>
            <person name="Li Y."/>
            <person name="Mao J."/>
            <person name="Guo H."/>
            <person name="Dou H."/>
            <person name="Li T."/>
            <person name="Mu C."/>
            <person name="Jiang W."/>
            <person name="Fu Q."/>
            <person name="Fu X."/>
            <person name="Miao Y."/>
            <person name="Liu J."/>
            <person name="Yu Q."/>
            <person name="Li R."/>
            <person name="Liao H."/>
            <person name="Li X."/>
            <person name="Kong Y."/>
            <person name="Jiang Z."/>
            <person name="Chourrout D."/>
            <person name="Li R."/>
            <person name="Bao Z."/>
        </authorList>
    </citation>
    <scope>NUCLEOTIDE SEQUENCE [LARGE SCALE GENOMIC DNA]</scope>
    <source>
        <strain evidence="11 12">PY_sf001</strain>
    </source>
</reference>
<sequence length="365" mass="40617">MDFQLAILCLIAIGLVLVSVVEPRPRKFKRRGRCQPKMLAEYNLTFYGDWSPKTFPRLYPRVRPPAQWSKLVGRSHDSTYKLWSLGQNASDAVKAFAEDADSSMLDQDAQAYRGIFDSFTAAPIESGMGRSAVRFLADGQHTKMSFLVKIVPSPDWFVGVASLDLCHNGRWRKQINVDLAPLDAGTDQGFTFTSPNWPNMPADPISQITNKKPSHPASSFFYPEQETLPRIGHIVIKEVAEYRRRGRKLDTSPTGPNVVIFDPEEDEDDSYSLNIGGLTAVSGSTGTGNDVVNNGKPQDCTVTEWSEWSPCSKTCGFGIQTRSRDVILSPVNGGYGCPRLTDQNTCGSMRKCKWGHFDYLFKRSG</sequence>
<dbReference type="GO" id="GO:0031012">
    <property type="term" value="C:extracellular matrix"/>
    <property type="evidence" value="ECO:0007669"/>
    <property type="project" value="TreeGrafter"/>
</dbReference>